<dbReference type="SMART" id="SM01041">
    <property type="entry name" value="BRO1"/>
    <property type="match status" value="1"/>
</dbReference>
<dbReference type="PANTHER" id="PTHR23032:SF13">
    <property type="entry name" value="BRO1 DOMAIN-CONTAINING PROTEIN BROX"/>
    <property type="match status" value="1"/>
</dbReference>
<reference evidence="5" key="1">
    <citation type="journal article" date="2010" name="Genome Biol.">
        <title>Genome sequence of the necrotrophic plant pathogen Pythium ultimum reveals original pathogenicity mechanisms and effector repertoire.</title>
        <authorList>
            <person name="Levesque C.A."/>
            <person name="Brouwer H."/>
            <person name="Cano L."/>
            <person name="Hamilton J.P."/>
            <person name="Holt C."/>
            <person name="Huitema E."/>
            <person name="Raffaele S."/>
            <person name="Robideau G.P."/>
            <person name="Thines M."/>
            <person name="Win J."/>
            <person name="Zerillo M.M."/>
            <person name="Beakes G.W."/>
            <person name="Boore J.L."/>
            <person name="Busam D."/>
            <person name="Dumas B."/>
            <person name="Ferriera S."/>
            <person name="Fuerstenberg S.I."/>
            <person name="Gachon C.M."/>
            <person name="Gaulin E."/>
            <person name="Govers F."/>
            <person name="Grenville-Briggs L."/>
            <person name="Horner N."/>
            <person name="Hostetler J."/>
            <person name="Jiang R.H."/>
            <person name="Johnson J."/>
            <person name="Krajaejun T."/>
            <person name="Lin H."/>
            <person name="Meijer H.J."/>
            <person name="Moore B."/>
            <person name="Morris P."/>
            <person name="Phuntmart V."/>
            <person name="Puiu D."/>
            <person name="Shetty J."/>
            <person name="Stajich J.E."/>
            <person name="Tripathy S."/>
            <person name="Wawra S."/>
            <person name="van West P."/>
            <person name="Whitty B.R."/>
            <person name="Coutinho P.M."/>
            <person name="Henrissat B."/>
            <person name="Martin F."/>
            <person name="Thomas P.D."/>
            <person name="Tyler B.M."/>
            <person name="De Vries R.P."/>
            <person name="Kamoun S."/>
            <person name="Yandell M."/>
            <person name="Tisserat N."/>
            <person name="Buell C.R."/>
        </authorList>
    </citation>
    <scope>NUCLEOTIDE SEQUENCE</scope>
    <source>
        <strain evidence="5">DAOM:BR144</strain>
    </source>
</reference>
<dbReference type="InterPro" id="IPR038898">
    <property type="entry name" value="BROX"/>
</dbReference>
<dbReference type="AlphaFoldDB" id="K3X5X5"/>
<evidence type="ECO:0000256" key="1">
    <source>
        <dbReference type="ARBA" id="ARBA00008901"/>
    </source>
</evidence>
<dbReference type="HOGENOM" id="CLU_405740_0_0_1"/>
<dbReference type="eggNOG" id="ENOG502RWBD">
    <property type="taxonomic scope" value="Eukaryota"/>
</dbReference>
<comment type="similarity">
    <text evidence="1">Belongs to the BROX family.</text>
</comment>
<dbReference type="EnsemblProtists" id="PYU1_T012624">
    <property type="protein sequence ID" value="PYU1_T012624"/>
    <property type="gene ID" value="PYU1_G012598"/>
</dbReference>
<dbReference type="PROSITE" id="PS51180">
    <property type="entry name" value="BRO1"/>
    <property type="match status" value="1"/>
</dbReference>
<dbReference type="Proteomes" id="UP000019132">
    <property type="component" value="Unassembled WGS sequence"/>
</dbReference>
<dbReference type="InterPro" id="IPR004328">
    <property type="entry name" value="BRO1_dom"/>
</dbReference>
<name>K3X5X5_GLOUD</name>
<reference evidence="5" key="2">
    <citation type="submission" date="2010-04" db="EMBL/GenBank/DDBJ databases">
        <authorList>
            <person name="Buell R."/>
            <person name="Hamilton J."/>
            <person name="Hostetler J."/>
        </authorList>
    </citation>
    <scope>NUCLEOTIDE SEQUENCE [LARGE SCALE GENOMIC DNA]</scope>
    <source>
        <strain evidence="5">DAOM:BR144</strain>
    </source>
</reference>
<dbReference type="InParanoid" id="K3X5X5"/>
<proteinExistence type="inferred from homology"/>
<dbReference type="Pfam" id="PF03097">
    <property type="entry name" value="BRO1"/>
    <property type="match status" value="1"/>
</dbReference>
<accession>K3X5X5</accession>
<dbReference type="Gene3D" id="1.25.40.280">
    <property type="entry name" value="alix/aip1 like domains"/>
    <property type="match status" value="1"/>
</dbReference>
<feature type="domain" description="BRO1" evidence="3">
    <location>
        <begin position="46"/>
        <end position="657"/>
    </location>
</feature>
<dbReference type="PANTHER" id="PTHR23032">
    <property type="entry name" value="BRO1 DOMAIN-CONTAINING PROTEIN BROX"/>
    <property type="match status" value="1"/>
</dbReference>
<protein>
    <recommendedName>
        <fullName evidence="3">BRO1 domain-containing protein</fullName>
    </recommendedName>
</protein>
<keyword evidence="5" id="KW-1185">Reference proteome</keyword>
<dbReference type="InterPro" id="IPR038499">
    <property type="entry name" value="BRO1_sf"/>
</dbReference>
<evidence type="ECO:0000259" key="3">
    <source>
        <dbReference type="PROSITE" id="PS51180"/>
    </source>
</evidence>
<sequence length="702" mass="77591">MSRDGFYESFWATPEVPTPQMKADLPKHHALADARLKLKSRLKLLDVAREGDLISAIESCRLYCQQLCAEEFSSSPAVLCRWKSSFTSEPMDIPCIFELPMVLSTRAVLLLNRAKCVSRARDREKVPQAVAFCLEAAGIFDYILELMNAHLMDGIEAPSSLPDLSLDVLQSLQGVCLAIAQQLSIVKAVLHFDRPYSKSVLVKLHGGCQASFQLFEATLVRNCALSSSSGAMNVTVPCRDAKTLLSFASFFGRLHKAQVFLLSAELEHETHRIGPAIVYAKIAKTLFQDRTSIGGLGLPPLTDSVAVERIIGPLLATKRAAVDQLHADYTKENDSIYFESVPDHDATLLSATLSQAFIMKPQVFDLNKDTREENGEESTATSTKQEEEEQQPRHPQMTTDNGVERIQVIAERDEMNNTPSAPAAADGDFEPGQSVHTLPSDDAVSNGPADFASMRRSIITELSDIMFTTNASEISPTNVVATRRRSERPPSMILAQREANSSPRKKSAKYATSMAVPRPPDVATALENFQQQLASSAITTLQPCATGSGKSPTKLNVVQPEVQVTNSSAEEQMRGQLAKGKPILRLSKDTRWKKETMYLMNDEIVFIRKKPLLFSTQKRAAWSAIQAVQLEEGSAMKDAMHFILIVAKHGESDLTPFEFTANPPGETQALFSYLHRVFQERRKKSVQPTASFRPLQRQHTIA</sequence>
<dbReference type="EMBL" id="GL376612">
    <property type="status" value="NOT_ANNOTATED_CDS"/>
    <property type="molecule type" value="Genomic_DNA"/>
</dbReference>
<reference evidence="4" key="3">
    <citation type="submission" date="2015-02" db="UniProtKB">
        <authorList>
            <consortium name="EnsemblProtists"/>
        </authorList>
    </citation>
    <scope>IDENTIFICATION</scope>
    <source>
        <strain evidence="4">DAOM BR144</strain>
    </source>
</reference>
<evidence type="ECO:0000256" key="2">
    <source>
        <dbReference type="SAM" id="MobiDB-lite"/>
    </source>
</evidence>
<dbReference type="VEuPathDB" id="FungiDB:PYU1_G012598"/>
<evidence type="ECO:0000313" key="4">
    <source>
        <dbReference type="EnsemblProtists" id="PYU1_T012624"/>
    </source>
</evidence>
<organism evidence="4 5">
    <name type="scientific">Globisporangium ultimum (strain ATCC 200006 / CBS 805.95 / DAOM BR144)</name>
    <name type="common">Pythium ultimum</name>
    <dbReference type="NCBI Taxonomy" id="431595"/>
    <lineage>
        <taxon>Eukaryota</taxon>
        <taxon>Sar</taxon>
        <taxon>Stramenopiles</taxon>
        <taxon>Oomycota</taxon>
        <taxon>Peronosporomycetes</taxon>
        <taxon>Pythiales</taxon>
        <taxon>Pythiaceae</taxon>
        <taxon>Globisporangium</taxon>
    </lineage>
</organism>
<feature type="region of interest" description="Disordered" evidence="2">
    <location>
        <begin position="367"/>
        <end position="402"/>
    </location>
</feature>
<evidence type="ECO:0000313" key="5">
    <source>
        <dbReference type="Proteomes" id="UP000019132"/>
    </source>
</evidence>
<feature type="region of interest" description="Disordered" evidence="2">
    <location>
        <begin position="417"/>
        <end position="449"/>
    </location>
</feature>